<dbReference type="Pfam" id="PF13561">
    <property type="entry name" value="adh_short_C2"/>
    <property type="match status" value="1"/>
</dbReference>
<comment type="similarity">
    <text evidence="1">Belongs to the short-chain dehydrogenases/reductases (SDR) family.</text>
</comment>
<accession>A0ABS8H165</accession>
<dbReference type="InterPro" id="IPR036291">
    <property type="entry name" value="NAD(P)-bd_dom_sf"/>
</dbReference>
<gene>
    <name evidence="3" type="ORF">LL253_06145</name>
</gene>
<dbReference type="PROSITE" id="PS00061">
    <property type="entry name" value="ADH_SHORT"/>
    <property type="match status" value="1"/>
</dbReference>
<dbReference type="SUPFAM" id="SSF51735">
    <property type="entry name" value="NAD(P)-binding Rossmann-fold domains"/>
    <property type="match status" value="1"/>
</dbReference>
<proteinExistence type="inferred from homology"/>
<dbReference type="CDD" id="cd05233">
    <property type="entry name" value="SDR_c"/>
    <property type="match status" value="1"/>
</dbReference>
<dbReference type="RefSeq" id="WP_228226563.1">
    <property type="nucleotide sequence ID" value="NZ_JAJGNP010000003.1"/>
</dbReference>
<dbReference type="PRINTS" id="PR00080">
    <property type="entry name" value="SDRFAMILY"/>
</dbReference>
<evidence type="ECO:0000313" key="4">
    <source>
        <dbReference type="Proteomes" id="UP001198830"/>
    </source>
</evidence>
<keyword evidence="4" id="KW-1185">Reference proteome</keyword>
<evidence type="ECO:0000256" key="1">
    <source>
        <dbReference type="ARBA" id="ARBA00006484"/>
    </source>
</evidence>
<dbReference type="Gene3D" id="3.40.50.720">
    <property type="entry name" value="NAD(P)-binding Rossmann-like Domain"/>
    <property type="match status" value="1"/>
</dbReference>
<evidence type="ECO:0000256" key="2">
    <source>
        <dbReference type="ARBA" id="ARBA00023002"/>
    </source>
</evidence>
<dbReference type="InterPro" id="IPR002347">
    <property type="entry name" value="SDR_fam"/>
</dbReference>
<dbReference type="Proteomes" id="UP001198830">
    <property type="component" value="Unassembled WGS sequence"/>
</dbReference>
<comment type="caution">
    <text evidence="3">The sequence shown here is derived from an EMBL/GenBank/DDBJ whole genome shotgun (WGS) entry which is preliminary data.</text>
</comment>
<dbReference type="PANTHER" id="PTHR24321">
    <property type="entry name" value="DEHYDROGENASES, SHORT CHAIN"/>
    <property type="match status" value="1"/>
</dbReference>
<dbReference type="InterPro" id="IPR020904">
    <property type="entry name" value="Sc_DH/Rdtase_CS"/>
</dbReference>
<organism evidence="3 4">
    <name type="scientific">Sphingobium soli</name>
    <dbReference type="NCBI Taxonomy" id="1591116"/>
    <lineage>
        <taxon>Bacteria</taxon>
        <taxon>Pseudomonadati</taxon>
        <taxon>Pseudomonadota</taxon>
        <taxon>Alphaproteobacteria</taxon>
        <taxon>Sphingomonadales</taxon>
        <taxon>Sphingomonadaceae</taxon>
        <taxon>Sphingobium</taxon>
    </lineage>
</organism>
<dbReference type="NCBIfam" id="NF005559">
    <property type="entry name" value="PRK07231.1"/>
    <property type="match status" value="1"/>
</dbReference>
<dbReference type="PANTHER" id="PTHR24321:SF15">
    <property type="entry name" value="OXIDOREDUCTASE UCPA"/>
    <property type="match status" value="1"/>
</dbReference>
<reference evidence="3 4" key="1">
    <citation type="submission" date="2021-10" db="EMBL/GenBank/DDBJ databases">
        <title>The diversity and Nitrogen Metabolism of Culturable Nitrate-Utilizing Bacteria Within the Oxygen Minimum Zone of the Changjiang (Yangtze River)Estuary.</title>
        <authorList>
            <person name="Zhang D."/>
            <person name="Zheng J."/>
            <person name="Liu S."/>
            <person name="He W."/>
        </authorList>
    </citation>
    <scope>NUCLEOTIDE SEQUENCE [LARGE SCALE GENOMIC DNA]</scope>
    <source>
        <strain evidence="3 4">FXH275-2</strain>
    </source>
</reference>
<keyword evidence="2" id="KW-0560">Oxidoreductase</keyword>
<name>A0ABS8H165_9SPHN</name>
<dbReference type="PRINTS" id="PR00081">
    <property type="entry name" value="GDHRDH"/>
</dbReference>
<dbReference type="EMBL" id="JAJGNP010000003">
    <property type="protein sequence ID" value="MCC4232274.1"/>
    <property type="molecule type" value="Genomic_DNA"/>
</dbReference>
<protein>
    <submittedName>
        <fullName evidence="3">SDR family oxidoreductase</fullName>
    </submittedName>
</protein>
<evidence type="ECO:0000313" key="3">
    <source>
        <dbReference type="EMBL" id="MCC4232274.1"/>
    </source>
</evidence>
<sequence>MSRFQGKVVLVTGGGSGQGAETCRLFAAEGADVAVADWNADAARAVADEIGARAIAVDVSREAEVKQMIAAAAQPAGRLDILVNNAGVGYSESGRFRMASVVDTPEEAWDAILAINLKGVAMGCKHVLPIMAAQGGGAIVNIASINALVAMPGADAYTASKGGIVALTRVLARDWAPKGIRVNCICPGGVDTPMIAGVVEQLAAENRELHPIPLGRIAQPAEIARMTLALASEDASYVTGVILPVDGGATAQ</sequence>